<organism evidence="1 2">
    <name type="scientific">Flavivirga spongiicola</name>
    <dbReference type="NCBI Taxonomy" id="421621"/>
    <lineage>
        <taxon>Bacteria</taxon>
        <taxon>Pseudomonadati</taxon>
        <taxon>Bacteroidota</taxon>
        <taxon>Flavobacteriia</taxon>
        <taxon>Flavobacteriales</taxon>
        <taxon>Flavobacteriaceae</taxon>
        <taxon>Flavivirga</taxon>
    </lineage>
</organism>
<evidence type="ECO:0000313" key="2">
    <source>
        <dbReference type="Proteomes" id="UP001337305"/>
    </source>
</evidence>
<dbReference type="Proteomes" id="UP001337305">
    <property type="component" value="Unassembled WGS sequence"/>
</dbReference>
<dbReference type="RefSeq" id="WP_303306823.1">
    <property type="nucleotide sequence ID" value="NZ_JAODOP010000004.1"/>
</dbReference>
<sequence length="173" mass="19432">MKNIILTIGLFLFTLGITGQTKSQKKIEKEIKYTETYSKTKTVINSKTFVFEPNWVNPMGGGNININSDGYYLKIYNDSIDVDLPYFGRVYSSINFGKGGGIEIKGIIKDYVVSHNDKKRKSIIELSTKNNSEYFDITITIFRSGSSTLTITGRDRNSISYSGNIIKPNGELI</sequence>
<reference evidence="1 2" key="1">
    <citation type="submission" date="2022-09" db="EMBL/GenBank/DDBJ databases">
        <title>Genome sequencing of Flavivirga sp. MEBiC05379.</title>
        <authorList>
            <person name="Oh H.-M."/>
            <person name="Kwon K.K."/>
            <person name="Park M.J."/>
            <person name="Yang S.-H."/>
        </authorList>
    </citation>
    <scope>NUCLEOTIDE SEQUENCE [LARGE SCALE GENOMIC DNA]</scope>
    <source>
        <strain evidence="1 2">MEBiC05379</strain>
    </source>
</reference>
<comment type="caution">
    <text evidence="1">The sequence shown here is derived from an EMBL/GenBank/DDBJ whole genome shotgun (WGS) entry which is preliminary data.</text>
</comment>
<proteinExistence type="predicted"/>
<dbReference type="EMBL" id="JAODOP010000004">
    <property type="protein sequence ID" value="MEF3834500.1"/>
    <property type="molecule type" value="Genomic_DNA"/>
</dbReference>
<dbReference type="InterPro" id="IPR025347">
    <property type="entry name" value="DUF4251"/>
</dbReference>
<dbReference type="Gene3D" id="2.40.128.410">
    <property type="match status" value="1"/>
</dbReference>
<dbReference type="Pfam" id="PF14059">
    <property type="entry name" value="DUF4251"/>
    <property type="match status" value="1"/>
</dbReference>
<keyword evidence="2" id="KW-1185">Reference proteome</keyword>
<evidence type="ECO:0000313" key="1">
    <source>
        <dbReference type="EMBL" id="MEF3834500.1"/>
    </source>
</evidence>
<gene>
    <name evidence="1" type="ORF">N1F79_15290</name>
</gene>
<name>A0ABU7XUV1_9FLAO</name>
<protein>
    <submittedName>
        <fullName evidence="1">DUF4251 domain-containing protein</fullName>
    </submittedName>
</protein>
<accession>A0ABU7XUV1</accession>